<organism evidence="1 2">
    <name type="scientific">Saccharomonospora xinjiangensis XJ-54</name>
    <dbReference type="NCBI Taxonomy" id="882086"/>
    <lineage>
        <taxon>Bacteria</taxon>
        <taxon>Bacillati</taxon>
        <taxon>Actinomycetota</taxon>
        <taxon>Actinomycetes</taxon>
        <taxon>Pseudonocardiales</taxon>
        <taxon>Pseudonocardiaceae</taxon>
        <taxon>Saccharomonospora</taxon>
    </lineage>
</organism>
<evidence type="ECO:0000313" key="1">
    <source>
        <dbReference type="EMBL" id="EID52387.1"/>
    </source>
</evidence>
<keyword evidence="2" id="KW-1185">Reference proteome</keyword>
<evidence type="ECO:0000313" key="2">
    <source>
        <dbReference type="Proteomes" id="UP000004691"/>
    </source>
</evidence>
<dbReference type="RefSeq" id="WP_006236486.1">
    <property type="nucleotide sequence ID" value="NZ_JH636049.1"/>
</dbReference>
<proteinExistence type="predicted"/>
<dbReference type="EMBL" id="JH636049">
    <property type="protein sequence ID" value="EID52387.1"/>
    <property type="molecule type" value="Genomic_DNA"/>
</dbReference>
<name>I0UWY4_9PSEU</name>
<reference evidence="1 2" key="1">
    <citation type="submission" date="2012-01" db="EMBL/GenBank/DDBJ databases">
        <title>Improved High-Quality Draft sequence of Saccharomonospora xinjiangensis XJ-54.</title>
        <authorList>
            <consortium name="US DOE Joint Genome Institute"/>
            <person name="Lucas S."/>
            <person name="Han J."/>
            <person name="Lapidus A."/>
            <person name="Cheng J.-F."/>
            <person name="Goodwin L."/>
            <person name="Pitluck S."/>
            <person name="Peters L."/>
            <person name="Mikhailova N."/>
            <person name="Teshima H."/>
            <person name="Detter J.C."/>
            <person name="Han C."/>
            <person name="Tapia R."/>
            <person name="Land M."/>
            <person name="Hauser L."/>
            <person name="Kyrpides N."/>
            <person name="Ivanova N."/>
            <person name="Pagani I."/>
            <person name="Brambilla E.-M."/>
            <person name="Klenk H.-P."/>
            <person name="Woyke T."/>
        </authorList>
    </citation>
    <scope>NUCLEOTIDE SEQUENCE [LARGE SCALE GENOMIC DNA]</scope>
    <source>
        <strain evidence="1 2">XJ-54</strain>
    </source>
</reference>
<dbReference type="HOGENOM" id="CLU_2865158_0_0_11"/>
<dbReference type="STRING" id="882086.SacxiDRAFT_0104"/>
<sequence length="64" mass="7091">MTEVWRKDTSARVRGWRLSAGAAVRLCCRAPVPVLLAAAQRSGRRGSIRASVEVSGPRRCRRQD</sequence>
<gene>
    <name evidence="1" type="ORF">SacxiDRAFT_0104</name>
</gene>
<dbReference type="AlphaFoldDB" id="I0UWY4"/>
<accession>I0UWY4</accession>
<dbReference type="Proteomes" id="UP000004691">
    <property type="component" value="Unassembled WGS sequence"/>
</dbReference>
<protein>
    <submittedName>
        <fullName evidence="1">Uncharacterized protein</fullName>
    </submittedName>
</protein>